<dbReference type="EMBL" id="CABEEZ010000097">
    <property type="protein sequence ID" value="VTR39764.1"/>
    <property type="molecule type" value="Genomic_DNA"/>
</dbReference>
<reference evidence="1" key="1">
    <citation type="submission" date="2019-05" db="EMBL/GenBank/DDBJ databases">
        <authorList>
            <consortium name="Pathogen Informatics"/>
        </authorList>
    </citation>
    <scope>NUCLEOTIDE SEQUENCE [LARGE SCALE GENOMIC DNA]</scope>
    <source>
        <strain evidence="1">NCTC12965</strain>
    </source>
</reference>
<protein>
    <submittedName>
        <fullName evidence="1">Uncharacterized protein</fullName>
    </submittedName>
</protein>
<proteinExistence type="predicted"/>
<sequence>MRILPASAVAKRWLQNILMAVFLLALGLVGARLVAASSSFAGRALLHGFTTIATGR</sequence>
<name>A0A4U9V9Q0_SERFO</name>
<organism evidence="1">
    <name type="scientific">Serratia fonticola</name>
    <dbReference type="NCBI Taxonomy" id="47917"/>
    <lineage>
        <taxon>Bacteria</taxon>
        <taxon>Pseudomonadati</taxon>
        <taxon>Pseudomonadota</taxon>
        <taxon>Gammaproteobacteria</taxon>
        <taxon>Enterobacterales</taxon>
        <taxon>Yersiniaceae</taxon>
        <taxon>Serratia</taxon>
    </lineage>
</organism>
<gene>
    <name evidence="1" type="ORF">NCTC12965_04395</name>
</gene>
<dbReference type="AlphaFoldDB" id="A0A4U9V9Q0"/>
<accession>A0A4U9V9Q0</accession>
<evidence type="ECO:0000313" key="1">
    <source>
        <dbReference type="EMBL" id="VTR39764.1"/>
    </source>
</evidence>